<keyword evidence="4 8" id="KW-0808">Transferase</keyword>
<dbReference type="Gene3D" id="1.10.8.100">
    <property type="entry name" value="Ribosomal RNA adenine dimethylase-like, domain 2"/>
    <property type="match status" value="1"/>
</dbReference>
<dbReference type="Gene3D" id="3.40.50.150">
    <property type="entry name" value="Vaccinia Virus protein VP39"/>
    <property type="match status" value="1"/>
</dbReference>
<evidence type="ECO:0000256" key="5">
    <source>
        <dbReference type="ARBA" id="ARBA00022691"/>
    </source>
</evidence>
<evidence type="ECO:0000256" key="2">
    <source>
        <dbReference type="ARBA" id="ARBA00022552"/>
    </source>
</evidence>
<protein>
    <submittedName>
        <fullName evidence="8">SSU rRNA (Adenine(1518)-N(6)/adenine(1519)-N(6))-dimethyltransferase</fullName>
        <ecNumber evidence="8">2.1.1.182</ecNumber>
    </submittedName>
</protein>
<reference evidence="8" key="1">
    <citation type="submission" date="2016-10" db="EMBL/GenBank/DDBJ databases">
        <authorList>
            <person name="de Groot N.N."/>
        </authorList>
    </citation>
    <scope>NUCLEOTIDE SEQUENCE</scope>
</reference>
<dbReference type="PANTHER" id="PTHR11727">
    <property type="entry name" value="DIMETHYLADENOSINE TRANSFERASE"/>
    <property type="match status" value="1"/>
</dbReference>
<dbReference type="HAMAP" id="MF_00607">
    <property type="entry name" value="16SrRNA_methyltr_A"/>
    <property type="match status" value="1"/>
</dbReference>
<dbReference type="GO" id="GO:0003723">
    <property type="term" value="F:RNA binding"/>
    <property type="evidence" value="ECO:0007669"/>
    <property type="project" value="UniProtKB-KW"/>
</dbReference>
<dbReference type="EC" id="2.1.1.182" evidence="8"/>
<name>A0A1W1DI93_9ZZZZ</name>
<dbReference type="GO" id="GO:0005829">
    <property type="term" value="C:cytosol"/>
    <property type="evidence" value="ECO:0007669"/>
    <property type="project" value="TreeGrafter"/>
</dbReference>
<dbReference type="FunFam" id="1.10.8.100:FF:000001">
    <property type="entry name" value="Ribosomal RNA small subunit methyltransferase A"/>
    <property type="match status" value="1"/>
</dbReference>
<gene>
    <name evidence="8" type="ORF">MNB_SUP05-6-67</name>
</gene>
<dbReference type="InterPro" id="IPR023165">
    <property type="entry name" value="rRNA_Ade_diMease-like_C"/>
</dbReference>
<dbReference type="GO" id="GO:0052908">
    <property type="term" value="F:16S rRNA (adenine(1518)-N(6)/adenine(1519)-N(6))-dimethyltransferase activity"/>
    <property type="evidence" value="ECO:0007669"/>
    <property type="project" value="UniProtKB-EC"/>
</dbReference>
<organism evidence="8">
    <name type="scientific">hydrothermal vent metagenome</name>
    <dbReference type="NCBI Taxonomy" id="652676"/>
    <lineage>
        <taxon>unclassified sequences</taxon>
        <taxon>metagenomes</taxon>
        <taxon>ecological metagenomes</taxon>
    </lineage>
</organism>
<dbReference type="Pfam" id="PF00398">
    <property type="entry name" value="RrnaAD"/>
    <property type="match status" value="1"/>
</dbReference>
<dbReference type="SUPFAM" id="SSF53335">
    <property type="entry name" value="S-adenosyl-L-methionine-dependent methyltransferases"/>
    <property type="match status" value="1"/>
</dbReference>
<dbReference type="InterPro" id="IPR011530">
    <property type="entry name" value="rRNA_adenine_dimethylase"/>
</dbReference>
<dbReference type="SMART" id="SM00650">
    <property type="entry name" value="rADc"/>
    <property type="match status" value="1"/>
</dbReference>
<keyword evidence="5" id="KW-0949">S-adenosyl-L-methionine</keyword>
<dbReference type="InterPro" id="IPR001737">
    <property type="entry name" value="KsgA/Erm"/>
</dbReference>
<keyword evidence="3 8" id="KW-0489">Methyltransferase</keyword>
<evidence type="ECO:0000256" key="3">
    <source>
        <dbReference type="ARBA" id="ARBA00022603"/>
    </source>
</evidence>
<dbReference type="PROSITE" id="PS51689">
    <property type="entry name" value="SAM_RNA_A_N6_MT"/>
    <property type="match status" value="1"/>
</dbReference>
<evidence type="ECO:0000313" key="8">
    <source>
        <dbReference type="EMBL" id="SFV80955.1"/>
    </source>
</evidence>
<proteinExistence type="inferred from homology"/>
<evidence type="ECO:0000256" key="1">
    <source>
        <dbReference type="ARBA" id="ARBA00022490"/>
    </source>
</evidence>
<dbReference type="CDD" id="cd02440">
    <property type="entry name" value="AdoMet_MTases"/>
    <property type="match status" value="1"/>
</dbReference>
<keyword evidence="1" id="KW-0963">Cytoplasm</keyword>
<evidence type="ECO:0000256" key="6">
    <source>
        <dbReference type="ARBA" id="ARBA00022884"/>
    </source>
</evidence>
<dbReference type="InterPro" id="IPR029063">
    <property type="entry name" value="SAM-dependent_MTases_sf"/>
</dbReference>
<dbReference type="InterPro" id="IPR020596">
    <property type="entry name" value="rRNA_Ade_Mease_Trfase_CS"/>
</dbReference>
<dbReference type="AlphaFoldDB" id="A0A1W1DI93"/>
<feature type="domain" description="Ribosomal RNA adenine methylase transferase N-terminal" evidence="7">
    <location>
        <begin position="28"/>
        <end position="195"/>
    </location>
</feature>
<keyword evidence="2" id="KW-0698">rRNA processing</keyword>
<dbReference type="InterPro" id="IPR020598">
    <property type="entry name" value="rRNA_Ade_methylase_Trfase_N"/>
</dbReference>
<evidence type="ECO:0000256" key="4">
    <source>
        <dbReference type="ARBA" id="ARBA00022679"/>
    </source>
</evidence>
<evidence type="ECO:0000259" key="7">
    <source>
        <dbReference type="SMART" id="SM00650"/>
    </source>
</evidence>
<dbReference type="EMBL" id="FPHV01000023">
    <property type="protein sequence ID" value="SFV80955.1"/>
    <property type="molecule type" value="Genomic_DNA"/>
</dbReference>
<dbReference type="PROSITE" id="PS01131">
    <property type="entry name" value="RRNA_A_DIMETH"/>
    <property type="match status" value="1"/>
</dbReference>
<dbReference type="PANTHER" id="PTHR11727:SF7">
    <property type="entry name" value="DIMETHYLADENOSINE TRANSFERASE-RELATED"/>
    <property type="match status" value="1"/>
</dbReference>
<accession>A0A1W1DI93</accession>
<dbReference type="NCBIfam" id="TIGR00755">
    <property type="entry name" value="ksgA"/>
    <property type="match status" value="1"/>
</dbReference>
<sequence length="260" mass="29518">MRRNYTITAGGHKARKRFGQNFLIDTKIIDRIVATIAPKAEDNLLEIGPGQGAMTLPLLEKLNQLHVIEIDRDLIGLLESFDKDNLIIHQGDAMKFDLSTLPTPIRVVGNLPYNISSPILFHLLENRSLVQDMTFMLQKEVVERMVAKHGNKIYGRLSVMMQAFFEVELIFIVPPESFEPAPKVDSAIVYLKPLTQSLVGDVTVFKKVVKAAFAQRRKTLRNCLKSLLTQEQTSIDLSQRAEMLSVVDFIKLTQDYEKQH</sequence>
<keyword evidence="6" id="KW-0694">RNA-binding</keyword>